<proteinExistence type="predicted"/>
<reference evidence="4 5" key="2">
    <citation type="submission" date="2024-07" db="EMBL/GenBank/DDBJ databases">
        <authorList>
            <person name="Akdeniz Z."/>
        </authorList>
    </citation>
    <scope>NUCLEOTIDE SEQUENCE [LARGE SCALE GENOMIC DNA]</scope>
</reference>
<accession>A0AA86QNB7</accession>
<dbReference type="Gene3D" id="3.80.10.10">
    <property type="entry name" value="Ribonuclease Inhibitor"/>
    <property type="match status" value="2"/>
</dbReference>
<comment type="caution">
    <text evidence="3">The sequence shown here is derived from an EMBL/GenBank/DDBJ whole genome shotgun (WGS) entry which is preliminary data.</text>
</comment>
<dbReference type="Proteomes" id="UP001642409">
    <property type="component" value="Unassembled WGS sequence"/>
</dbReference>
<keyword evidence="2" id="KW-0677">Repeat</keyword>
<evidence type="ECO:0000313" key="4">
    <source>
        <dbReference type="EMBL" id="CAL6031599.1"/>
    </source>
</evidence>
<evidence type="ECO:0000256" key="2">
    <source>
        <dbReference type="ARBA" id="ARBA00022737"/>
    </source>
</evidence>
<dbReference type="InterPro" id="IPR001611">
    <property type="entry name" value="Leu-rich_rpt"/>
</dbReference>
<dbReference type="SMART" id="SM00365">
    <property type="entry name" value="LRR_SD22"/>
    <property type="match status" value="4"/>
</dbReference>
<dbReference type="InterPro" id="IPR050836">
    <property type="entry name" value="SDS22/Internalin_LRR"/>
</dbReference>
<dbReference type="PANTHER" id="PTHR46652:SF3">
    <property type="entry name" value="LEUCINE-RICH REPEAT-CONTAINING PROTEIN 9"/>
    <property type="match status" value="1"/>
</dbReference>
<evidence type="ECO:0000256" key="1">
    <source>
        <dbReference type="ARBA" id="ARBA00022614"/>
    </source>
</evidence>
<dbReference type="PANTHER" id="PTHR46652">
    <property type="entry name" value="LEUCINE-RICH REPEAT AND IQ DOMAIN-CONTAINING PROTEIN 1-RELATED"/>
    <property type="match status" value="1"/>
</dbReference>
<evidence type="ECO:0000313" key="5">
    <source>
        <dbReference type="Proteomes" id="UP001642409"/>
    </source>
</evidence>
<keyword evidence="1" id="KW-0433">Leucine-rich repeat</keyword>
<dbReference type="SUPFAM" id="SSF52058">
    <property type="entry name" value="L domain-like"/>
    <property type="match status" value="2"/>
</dbReference>
<dbReference type="PROSITE" id="PS51450">
    <property type="entry name" value="LRR"/>
    <property type="match status" value="3"/>
</dbReference>
<reference evidence="3" key="1">
    <citation type="submission" date="2023-06" db="EMBL/GenBank/DDBJ databases">
        <authorList>
            <person name="Kurt Z."/>
        </authorList>
    </citation>
    <scope>NUCLEOTIDE SEQUENCE</scope>
</reference>
<dbReference type="InterPro" id="IPR032675">
    <property type="entry name" value="LRR_dom_sf"/>
</dbReference>
<protein>
    <submittedName>
        <fullName evidence="3">Leucine Rich Repeat domain protein</fullName>
    </submittedName>
    <submittedName>
        <fullName evidence="4">Leucine_Rich Repeat domain protein</fullName>
    </submittedName>
</protein>
<gene>
    <name evidence="4" type="ORF">HINF_LOCUS34081</name>
    <name evidence="3" type="ORF">HINF_LOCUS50509</name>
</gene>
<dbReference type="EMBL" id="CATOUU010000960">
    <property type="protein sequence ID" value="CAI9962864.1"/>
    <property type="molecule type" value="Genomic_DNA"/>
</dbReference>
<dbReference type="Pfam" id="PF12799">
    <property type="entry name" value="LRR_4"/>
    <property type="match status" value="2"/>
</dbReference>
<name>A0AA86QNB7_9EUKA</name>
<dbReference type="InterPro" id="IPR025875">
    <property type="entry name" value="Leu-rich_rpt_4"/>
</dbReference>
<sequence>MTEQNQNVLNQEYDAKITCKYEGKIYNSNLKIEEPDPEIKNLRFLEKMNIQSLMIYICYDTCIKFRSDTIKELSFIKPWNQVLNYNINDLELENLEVLKIEDNNLENDQLFNLSKFKKLHTLHISRNNVDLKNIHKVISLTKLSMQKCALIEIDLIKSLVNLKDLDISYNKCIKDISPLFKLNNLVKVSLKNCGLYNIDLISSLVNLQDLDLSKNTDLDLSPLCKLKSLTKLSMNNCDLKTIDQIAPLTNLEVLDISFNLLTNIDFIGQLINLKELYINNNENVNITPLKDLVGLIKLNISGCGLIQLNALKPLINLQNLEISYNFDINITQLQYLKQLTHLNLDYCNIVSIYVLRPLANLEELSMASNNIVYLDADVNEMQKLEYFRAEWNRISDFSSIKKHQNFNNHNKSNNKCFEISYQEKPSLELLRKANKFRIIERPNLQLKEIQNKRQILKTALNNCKQQINTVLNSANHNQFTSSIAHLFEKLNQPFSQ</sequence>
<dbReference type="EMBL" id="CAXDID020000120">
    <property type="protein sequence ID" value="CAL6031599.1"/>
    <property type="molecule type" value="Genomic_DNA"/>
</dbReference>
<organism evidence="3">
    <name type="scientific">Hexamita inflata</name>
    <dbReference type="NCBI Taxonomy" id="28002"/>
    <lineage>
        <taxon>Eukaryota</taxon>
        <taxon>Metamonada</taxon>
        <taxon>Diplomonadida</taxon>
        <taxon>Hexamitidae</taxon>
        <taxon>Hexamitinae</taxon>
        <taxon>Hexamita</taxon>
    </lineage>
</organism>
<dbReference type="InterPro" id="IPR003591">
    <property type="entry name" value="Leu-rich_rpt_typical-subtyp"/>
</dbReference>
<dbReference type="SMART" id="SM00369">
    <property type="entry name" value="LRR_TYP"/>
    <property type="match status" value="4"/>
</dbReference>
<dbReference type="AlphaFoldDB" id="A0AA86QNB7"/>
<keyword evidence="5" id="KW-1185">Reference proteome</keyword>
<evidence type="ECO:0000313" key="3">
    <source>
        <dbReference type="EMBL" id="CAI9962864.1"/>
    </source>
</evidence>